<dbReference type="STRING" id="933084.A0A067PRB4"/>
<evidence type="ECO:0000313" key="3">
    <source>
        <dbReference type="Proteomes" id="UP000027265"/>
    </source>
</evidence>
<dbReference type="OrthoDB" id="3235325at2759"/>
<accession>A0A067PRB4</accession>
<dbReference type="InParanoid" id="A0A067PRB4"/>
<evidence type="ECO:0000256" key="1">
    <source>
        <dbReference type="SAM" id="MobiDB-lite"/>
    </source>
</evidence>
<gene>
    <name evidence="2" type="ORF">JAAARDRAFT_47889</name>
</gene>
<dbReference type="EMBL" id="KL197720">
    <property type="protein sequence ID" value="KDQ57309.1"/>
    <property type="molecule type" value="Genomic_DNA"/>
</dbReference>
<keyword evidence="3" id="KW-1185">Reference proteome</keyword>
<sequence length="671" mass="73010">MSESPDSSLATYLMSSFGRYPSLMAPTPSPVNLVSTLGSTQSDSSRSSTPFFFSDRALSMRTESPLHTPIIDFHATSTPSFGNRAFSSYGSDSYLPNCMQIIRDATHDNLTQAGNTAYLASQAQVATWKEAYELLLRVVPQNSSEASNIMPGSHRAIPAVNSLNGPWQEEDFPQINFWTLQKYEEREVPAKDVAEGSTPNPRGNVRLKEGVNVMMKHVEDWNGIVITASIAAGLRDYIRAELRGMDELEMLPDTWGKITLLALQHFRTKIYQGYPYLQLCENHWKLHAIMTKIYPNHPRKGSAVKAEEGSEQSGSRKGKRSSALDSGSRKKSKHSPSISTPLKDEIHLESPPMPDRDASSMLSQPPIPPLFTGETRSPAPITQTSLLATTSPLPHNLSILGANQAPLVNFPSVEVNSTAPLAESEALTLARTPYLAGLTPTITLPATSIPLLSLQCSQEHESTSRPLLQLRETTSAQTSPPHPNPSHSSLDATAPLLLSPSSSRPTEIDINRNPIMEPPGENLKQTGPTAEIAPKVNISRPQFRDPLGNMFEEPLPAGPSSIISESGSGLINPEDSSAVGQPSQPELASVTQPSAPIAKKKTTKIQPSKSTTARNLFMIDYRKLHHDTTTIEFAAVWLSLDKETRDQYEALSEAAGKKAGRKGGKEQTSGE</sequence>
<dbReference type="AlphaFoldDB" id="A0A067PRB4"/>
<feature type="region of interest" description="Disordered" evidence="1">
    <location>
        <begin position="572"/>
        <end position="596"/>
    </location>
</feature>
<feature type="region of interest" description="Disordered" evidence="1">
    <location>
        <begin position="300"/>
        <end position="366"/>
    </location>
</feature>
<feature type="compositionally biased region" description="Polar residues" evidence="1">
    <location>
        <begin position="574"/>
        <end position="594"/>
    </location>
</feature>
<feature type="compositionally biased region" description="Basic and acidic residues" evidence="1">
    <location>
        <begin position="342"/>
        <end position="358"/>
    </location>
</feature>
<dbReference type="Proteomes" id="UP000027265">
    <property type="component" value="Unassembled WGS sequence"/>
</dbReference>
<feature type="region of interest" description="Disordered" evidence="1">
    <location>
        <begin position="651"/>
        <end position="671"/>
    </location>
</feature>
<protein>
    <submittedName>
        <fullName evidence="2">Uncharacterized protein</fullName>
    </submittedName>
</protein>
<feature type="region of interest" description="Disordered" evidence="1">
    <location>
        <begin position="473"/>
        <end position="527"/>
    </location>
</feature>
<dbReference type="HOGENOM" id="CLU_409410_0_0_1"/>
<name>A0A067PRB4_9AGAM</name>
<proteinExistence type="predicted"/>
<feature type="compositionally biased region" description="Low complexity" evidence="1">
    <location>
        <begin position="485"/>
        <end position="503"/>
    </location>
</feature>
<evidence type="ECO:0000313" key="2">
    <source>
        <dbReference type="EMBL" id="KDQ57309.1"/>
    </source>
</evidence>
<organism evidence="2 3">
    <name type="scientific">Jaapia argillacea MUCL 33604</name>
    <dbReference type="NCBI Taxonomy" id="933084"/>
    <lineage>
        <taxon>Eukaryota</taxon>
        <taxon>Fungi</taxon>
        <taxon>Dikarya</taxon>
        <taxon>Basidiomycota</taxon>
        <taxon>Agaricomycotina</taxon>
        <taxon>Agaricomycetes</taxon>
        <taxon>Agaricomycetidae</taxon>
        <taxon>Jaapiales</taxon>
        <taxon>Jaapiaceae</taxon>
        <taxon>Jaapia</taxon>
    </lineage>
</organism>
<reference evidence="3" key="1">
    <citation type="journal article" date="2014" name="Proc. Natl. Acad. Sci. U.S.A.">
        <title>Extensive sampling of basidiomycete genomes demonstrates inadequacy of the white-rot/brown-rot paradigm for wood decay fungi.</title>
        <authorList>
            <person name="Riley R."/>
            <person name="Salamov A.A."/>
            <person name="Brown D.W."/>
            <person name="Nagy L.G."/>
            <person name="Floudas D."/>
            <person name="Held B.W."/>
            <person name="Levasseur A."/>
            <person name="Lombard V."/>
            <person name="Morin E."/>
            <person name="Otillar R."/>
            <person name="Lindquist E.A."/>
            <person name="Sun H."/>
            <person name="LaButti K.M."/>
            <person name="Schmutz J."/>
            <person name="Jabbour D."/>
            <person name="Luo H."/>
            <person name="Baker S.E."/>
            <person name="Pisabarro A.G."/>
            <person name="Walton J.D."/>
            <person name="Blanchette R.A."/>
            <person name="Henrissat B."/>
            <person name="Martin F."/>
            <person name="Cullen D."/>
            <person name="Hibbett D.S."/>
            <person name="Grigoriev I.V."/>
        </authorList>
    </citation>
    <scope>NUCLEOTIDE SEQUENCE [LARGE SCALE GENOMIC DNA]</scope>
    <source>
        <strain evidence="3">MUCL 33604</strain>
    </source>
</reference>